<keyword evidence="14" id="KW-1185">Reference proteome</keyword>
<keyword evidence="7 8" id="KW-0998">Cell outer membrane</keyword>
<dbReference type="KEGG" id="pbr:PB2503_05072"/>
<evidence type="ECO:0000256" key="3">
    <source>
        <dbReference type="ARBA" id="ARBA00022452"/>
    </source>
</evidence>
<accession>E0TFS4</accession>
<dbReference type="GO" id="GO:0015344">
    <property type="term" value="F:siderophore uptake transmembrane transporter activity"/>
    <property type="evidence" value="ECO:0007669"/>
    <property type="project" value="TreeGrafter"/>
</dbReference>
<dbReference type="CDD" id="cd01347">
    <property type="entry name" value="ligand_gated_channel"/>
    <property type="match status" value="1"/>
</dbReference>
<evidence type="ECO:0000256" key="4">
    <source>
        <dbReference type="ARBA" id="ARBA00022692"/>
    </source>
</evidence>
<dbReference type="RefSeq" id="WP_013300063.1">
    <property type="nucleotide sequence ID" value="NC_014414.1"/>
</dbReference>
<feature type="chain" id="PRO_5003140599" evidence="10">
    <location>
        <begin position="24"/>
        <end position="683"/>
    </location>
</feature>
<evidence type="ECO:0000256" key="5">
    <source>
        <dbReference type="ARBA" id="ARBA00023077"/>
    </source>
</evidence>
<dbReference type="GO" id="GO:0009279">
    <property type="term" value="C:cell outer membrane"/>
    <property type="evidence" value="ECO:0007669"/>
    <property type="project" value="UniProtKB-SubCell"/>
</dbReference>
<reference evidence="14" key="1">
    <citation type="submission" date="2010-08" db="EMBL/GenBank/DDBJ databases">
        <title>Genome sequence of Parvularcula bermudensis HTCC2503.</title>
        <authorList>
            <person name="Kang D.-M."/>
            <person name="Oh H.-M."/>
            <person name="Cho J.-C."/>
        </authorList>
    </citation>
    <scope>NUCLEOTIDE SEQUENCE [LARGE SCALE GENOMIC DNA]</scope>
    <source>
        <strain evidence="14">ATCC BAA-594 / HTCC2503 / KCTC 12087</strain>
    </source>
</reference>
<evidence type="ECO:0000256" key="1">
    <source>
        <dbReference type="ARBA" id="ARBA00004571"/>
    </source>
</evidence>
<protein>
    <submittedName>
        <fullName evidence="13">TonB-dependent receptor, plug</fullName>
    </submittedName>
</protein>
<feature type="domain" description="TonB-dependent receptor-like beta-barrel" evidence="11">
    <location>
        <begin position="227"/>
        <end position="651"/>
    </location>
</feature>
<reference evidence="13 14" key="2">
    <citation type="journal article" date="2011" name="J. Bacteriol.">
        <title>Complete genome sequence of strain HTCC2503T of Parvularcula bermudensis, the type species of the order "Parvularculales" in the class Alphaproteobacteria.</title>
        <authorList>
            <person name="Oh H.M."/>
            <person name="Kang I."/>
            <person name="Vergin K.L."/>
            <person name="Kang D."/>
            <person name="Rhee K.H."/>
            <person name="Giovannoni S.J."/>
            <person name="Cho J.C."/>
        </authorList>
    </citation>
    <scope>NUCLEOTIDE SEQUENCE [LARGE SCALE GENOMIC DNA]</scope>
    <source>
        <strain evidence="14">ATCC BAA-594 / HTCC2503 / KCTC 12087</strain>
    </source>
</reference>
<keyword evidence="2 8" id="KW-0813">Transport</keyword>
<dbReference type="OrthoDB" id="9796221at2"/>
<dbReference type="STRING" id="314260.PB2503_05072"/>
<dbReference type="PROSITE" id="PS52016">
    <property type="entry name" value="TONB_DEPENDENT_REC_3"/>
    <property type="match status" value="1"/>
</dbReference>
<dbReference type="InterPro" id="IPR012910">
    <property type="entry name" value="Plug_dom"/>
</dbReference>
<name>E0TFS4_PARBH</name>
<dbReference type="eggNOG" id="COG4771">
    <property type="taxonomic scope" value="Bacteria"/>
</dbReference>
<dbReference type="InterPro" id="IPR037066">
    <property type="entry name" value="Plug_dom_sf"/>
</dbReference>
<dbReference type="Pfam" id="PF00593">
    <property type="entry name" value="TonB_dep_Rec_b-barrel"/>
    <property type="match status" value="1"/>
</dbReference>
<dbReference type="PANTHER" id="PTHR30069:SF27">
    <property type="entry name" value="BLL4766 PROTEIN"/>
    <property type="match status" value="1"/>
</dbReference>
<comment type="similarity">
    <text evidence="8 9">Belongs to the TonB-dependent receptor family.</text>
</comment>
<feature type="domain" description="TonB-dependent receptor plug" evidence="12">
    <location>
        <begin position="53"/>
        <end position="161"/>
    </location>
</feature>
<keyword evidence="6 8" id="KW-0472">Membrane</keyword>
<dbReference type="InterPro" id="IPR039426">
    <property type="entry name" value="TonB-dep_rcpt-like"/>
</dbReference>
<evidence type="ECO:0000259" key="12">
    <source>
        <dbReference type="Pfam" id="PF07715"/>
    </source>
</evidence>
<evidence type="ECO:0000256" key="7">
    <source>
        <dbReference type="ARBA" id="ARBA00023237"/>
    </source>
</evidence>
<organism evidence="13 14">
    <name type="scientific">Parvularcula bermudensis (strain ATCC BAA-594 / HTCC2503 / KCTC 12087)</name>
    <dbReference type="NCBI Taxonomy" id="314260"/>
    <lineage>
        <taxon>Bacteria</taxon>
        <taxon>Pseudomonadati</taxon>
        <taxon>Pseudomonadota</taxon>
        <taxon>Alphaproteobacteria</taxon>
        <taxon>Parvularculales</taxon>
        <taxon>Parvularculaceae</taxon>
        <taxon>Parvularcula</taxon>
    </lineage>
</organism>
<evidence type="ECO:0000256" key="2">
    <source>
        <dbReference type="ARBA" id="ARBA00022448"/>
    </source>
</evidence>
<dbReference type="InterPro" id="IPR000531">
    <property type="entry name" value="Beta-barrel_TonB"/>
</dbReference>
<comment type="subcellular location">
    <subcellularLocation>
        <location evidence="1 8">Cell outer membrane</location>
        <topology evidence="1 8">Multi-pass membrane protein</topology>
    </subcellularLocation>
</comment>
<evidence type="ECO:0000256" key="10">
    <source>
        <dbReference type="SAM" id="SignalP"/>
    </source>
</evidence>
<sequence length="683" mass="75780">MSKFYLTLLASACSSLSLATASADELTDLTELSLEDLLAIQVTSVAKRPQPANESAAAIFVITQKEIRQSGAKTLPELLRYVPGVEVAEVENHSTAISARGSNFRFSTKLLVLIDGRTIYTSILPGVQWDLERLPVEDIQRIEVVRGPGATLFGANAMNGVINIVTKHAAQMLGTSVSGTAGVTGPSDQVLSTMTVRHGMRVGEDGALRLYATGHNTPALSTKEGEVIDDEDLALQVGFRFDYEPTEIDAITVQGDYNYTDFDSTLDYDNVFGVSSFRPRTTGEIAEKANILARWSRTLSPDSKLTFQSYVDYLSRSEFGGEFEQTTVDFDMSHYFSTGKRWETVWGLGYRVYSDDSTDGGSVDFADNSRTTDIVSAFVQQEAFFANKKLHFSLGTKLEHNDFTGFEYQPSFRGIWVSDNQWSLWGAISRAVRTPSRYETSAIYTTGVYPPAGDVPLPASYPVFGNEDLDAETLIAYEIGWRKSWGNGHSIDLTGYYFDYDDLFLIGPIQAPEILFGPFGPGGMIVPYQIIQPVDVENARKLEIFGAEASLELQLSADWDLKLTGDVKDTSVKDGPINDAQLPQFFQGFTPHYQATLQSNYHFTDQFFGHLALRQVGPLEENPTPSYTDLDLRLAYRVNSQFEFSIEGDNLLEPLRTEFTPLIYPVPTGYVERRLSTSLSVRF</sequence>
<evidence type="ECO:0000256" key="9">
    <source>
        <dbReference type="RuleBase" id="RU003357"/>
    </source>
</evidence>
<dbReference type="InterPro" id="IPR036942">
    <property type="entry name" value="Beta-barrel_TonB_sf"/>
</dbReference>
<keyword evidence="5 9" id="KW-0798">TonB box</keyword>
<feature type="signal peptide" evidence="10">
    <location>
        <begin position="1"/>
        <end position="23"/>
    </location>
</feature>
<dbReference type="Pfam" id="PF07715">
    <property type="entry name" value="Plug"/>
    <property type="match status" value="1"/>
</dbReference>
<gene>
    <name evidence="13" type="ordered locus">PB2503_05072</name>
</gene>
<dbReference type="PANTHER" id="PTHR30069">
    <property type="entry name" value="TONB-DEPENDENT OUTER MEMBRANE RECEPTOR"/>
    <property type="match status" value="1"/>
</dbReference>
<evidence type="ECO:0000256" key="6">
    <source>
        <dbReference type="ARBA" id="ARBA00023136"/>
    </source>
</evidence>
<dbReference type="Gene3D" id="2.170.130.10">
    <property type="entry name" value="TonB-dependent receptor, plug domain"/>
    <property type="match status" value="1"/>
</dbReference>
<dbReference type="SUPFAM" id="SSF56935">
    <property type="entry name" value="Porins"/>
    <property type="match status" value="1"/>
</dbReference>
<evidence type="ECO:0000259" key="11">
    <source>
        <dbReference type="Pfam" id="PF00593"/>
    </source>
</evidence>
<dbReference type="HOGENOM" id="CLU_008287_16_0_5"/>
<keyword evidence="10" id="KW-0732">Signal</keyword>
<dbReference type="EMBL" id="CP002156">
    <property type="protein sequence ID" value="ADM09089.1"/>
    <property type="molecule type" value="Genomic_DNA"/>
</dbReference>
<evidence type="ECO:0000313" key="13">
    <source>
        <dbReference type="EMBL" id="ADM09089.1"/>
    </source>
</evidence>
<dbReference type="Proteomes" id="UP000001302">
    <property type="component" value="Chromosome"/>
</dbReference>
<keyword evidence="13" id="KW-0675">Receptor</keyword>
<evidence type="ECO:0000256" key="8">
    <source>
        <dbReference type="PROSITE-ProRule" id="PRU01360"/>
    </source>
</evidence>
<keyword evidence="3 8" id="KW-1134">Transmembrane beta strand</keyword>
<keyword evidence="4 8" id="KW-0812">Transmembrane</keyword>
<evidence type="ECO:0000313" key="14">
    <source>
        <dbReference type="Proteomes" id="UP000001302"/>
    </source>
</evidence>
<dbReference type="Gene3D" id="2.40.170.20">
    <property type="entry name" value="TonB-dependent receptor, beta-barrel domain"/>
    <property type="match status" value="1"/>
</dbReference>
<proteinExistence type="inferred from homology"/>
<dbReference type="GO" id="GO:0044718">
    <property type="term" value="P:siderophore transmembrane transport"/>
    <property type="evidence" value="ECO:0007669"/>
    <property type="project" value="TreeGrafter"/>
</dbReference>
<dbReference type="AlphaFoldDB" id="E0TFS4"/>